<keyword evidence="4" id="KW-0862">Zinc</keyword>
<evidence type="ECO:0000313" key="7">
    <source>
        <dbReference type="Proteomes" id="UP001499967"/>
    </source>
</evidence>
<comment type="similarity">
    <text evidence="5">Belongs to the creatininase superfamily.</text>
</comment>
<dbReference type="Gene3D" id="3.40.50.10310">
    <property type="entry name" value="Creatininase"/>
    <property type="match status" value="1"/>
</dbReference>
<dbReference type="Proteomes" id="UP001499967">
    <property type="component" value="Unassembled WGS sequence"/>
</dbReference>
<dbReference type="PANTHER" id="PTHR35005:SF1">
    <property type="entry name" value="2-AMINO-5-FORMYLAMINO-6-RIBOSYLAMINOPYRIMIDIN-4(3H)-ONE 5'-MONOPHOSPHATE DEFORMYLASE"/>
    <property type="match status" value="1"/>
</dbReference>
<evidence type="ECO:0000256" key="4">
    <source>
        <dbReference type="ARBA" id="ARBA00022833"/>
    </source>
</evidence>
<reference evidence="7" key="1">
    <citation type="journal article" date="2019" name="Int. J. Syst. Evol. Microbiol.">
        <title>The Global Catalogue of Microorganisms (GCM) 10K type strain sequencing project: providing services to taxonomists for standard genome sequencing and annotation.</title>
        <authorList>
            <consortium name="The Broad Institute Genomics Platform"/>
            <consortium name="The Broad Institute Genome Sequencing Center for Infectious Disease"/>
            <person name="Wu L."/>
            <person name="Ma J."/>
        </authorList>
    </citation>
    <scope>NUCLEOTIDE SEQUENCE [LARGE SCALE GENOMIC DNA]</scope>
    <source>
        <strain evidence="7">JCM 11117</strain>
    </source>
</reference>
<evidence type="ECO:0000256" key="3">
    <source>
        <dbReference type="ARBA" id="ARBA00022801"/>
    </source>
</evidence>
<dbReference type="EMBL" id="BAAAHP010000003">
    <property type="protein sequence ID" value="GAA0918945.1"/>
    <property type="molecule type" value="Genomic_DNA"/>
</dbReference>
<evidence type="ECO:0000256" key="2">
    <source>
        <dbReference type="ARBA" id="ARBA00022723"/>
    </source>
</evidence>
<dbReference type="RefSeq" id="WP_343937551.1">
    <property type="nucleotide sequence ID" value="NZ_BAAAHP010000003.1"/>
</dbReference>
<comment type="cofactor">
    <cofactor evidence="1">
        <name>Zn(2+)</name>
        <dbReference type="ChEBI" id="CHEBI:29105"/>
    </cofactor>
</comment>
<evidence type="ECO:0000313" key="6">
    <source>
        <dbReference type="EMBL" id="GAA0918945.1"/>
    </source>
</evidence>
<proteinExistence type="inferred from homology"/>
<keyword evidence="3" id="KW-0378">Hydrolase</keyword>
<gene>
    <name evidence="6" type="ORF">GCM10009559_00690</name>
</gene>
<dbReference type="Pfam" id="PF02633">
    <property type="entry name" value="Creatininase"/>
    <property type="match status" value="1"/>
</dbReference>
<organism evidence="6 7">
    <name type="scientific">Pseudonocardia zijingensis</name>
    <dbReference type="NCBI Taxonomy" id="153376"/>
    <lineage>
        <taxon>Bacteria</taxon>
        <taxon>Bacillati</taxon>
        <taxon>Actinomycetota</taxon>
        <taxon>Actinomycetes</taxon>
        <taxon>Pseudonocardiales</taxon>
        <taxon>Pseudonocardiaceae</taxon>
        <taxon>Pseudonocardia</taxon>
    </lineage>
</organism>
<dbReference type="SUPFAM" id="SSF102215">
    <property type="entry name" value="Creatininase"/>
    <property type="match status" value="1"/>
</dbReference>
<sequence>MSSIHDLTTTEFAGLSPRPVLALIPVGATEQHGPNLAMGVDWRIAQAIATKVAAALAPTVVATPPLPFGLSAHHMDFPGTISIGADAFRAVLTDVARSLAVHGITKVVFVNGHRGNENVLGVLITELAHQHGIEAASTFWMTQASDVIARHRATERWGHACEIETAVAMALTEDLVRPDALEAGDLIEDYGVLEDNYQPFAAGVVRSFASRTRNGVFGDATRATSESGTEISAVAIERTTDFVRDFARRPSRLTDRGGPWTS</sequence>
<accession>A0ABP3ZDS5</accession>
<keyword evidence="2" id="KW-0479">Metal-binding</keyword>
<dbReference type="InterPro" id="IPR024087">
    <property type="entry name" value="Creatininase-like_sf"/>
</dbReference>
<evidence type="ECO:0000256" key="1">
    <source>
        <dbReference type="ARBA" id="ARBA00001947"/>
    </source>
</evidence>
<dbReference type="PANTHER" id="PTHR35005">
    <property type="entry name" value="3-DEHYDRO-SCYLLO-INOSOSE HYDROLASE"/>
    <property type="match status" value="1"/>
</dbReference>
<evidence type="ECO:0000256" key="5">
    <source>
        <dbReference type="ARBA" id="ARBA00024029"/>
    </source>
</evidence>
<keyword evidence="7" id="KW-1185">Reference proteome</keyword>
<protein>
    <submittedName>
        <fullName evidence="6">Creatininase family protein</fullName>
    </submittedName>
</protein>
<name>A0ABP3ZDS5_9PSEU</name>
<dbReference type="InterPro" id="IPR003785">
    <property type="entry name" value="Creatininase/forma_Hydrolase"/>
</dbReference>
<comment type="caution">
    <text evidence="6">The sequence shown here is derived from an EMBL/GenBank/DDBJ whole genome shotgun (WGS) entry which is preliminary data.</text>
</comment>